<dbReference type="PANTHER" id="PTHR34265">
    <property type="entry name" value="TYPE III PANTOTHENATE KINASE"/>
    <property type="match status" value="1"/>
</dbReference>
<evidence type="ECO:0000256" key="16">
    <source>
        <dbReference type="HAMAP-Rule" id="MF_01274"/>
    </source>
</evidence>
<reference evidence="17" key="2">
    <citation type="submission" date="2020-02" db="EMBL/GenBank/DDBJ databases">
        <title>Flavobacterium profundi sp. nov., isolated from a deep-sea seamount.</title>
        <authorList>
            <person name="Zhang D.-C."/>
        </authorList>
    </citation>
    <scope>NUCLEOTIDE SEQUENCE</scope>
    <source>
        <strain evidence="17">EC11</strain>
    </source>
</reference>
<comment type="function">
    <text evidence="16">Catalyzes the phosphorylation of pantothenate (Pan), the first step in CoA biosynthesis.</text>
</comment>
<evidence type="ECO:0000256" key="9">
    <source>
        <dbReference type="ARBA" id="ARBA00022741"/>
    </source>
</evidence>
<feature type="binding site" evidence="16">
    <location>
        <begin position="94"/>
        <end position="97"/>
    </location>
    <ligand>
        <name>substrate</name>
    </ligand>
</feature>
<keyword evidence="12 16" id="KW-0630">Potassium</keyword>
<dbReference type="Pfam" id="PF03309">
    <property type="entry name" value="Pan_kinase"/>
    <property type="match status" value="1"/>
</dbReference>
<evidence type="ECO:0000256" key="4">
    <source>
        <dbReference type="ARBA" id="ARBA00005225"/>
    </source>
</evidence>
<keyword evidence="16" id="KW-0479">Metal-binding</keyword>
<gene>
    <name evidence="16" type="primary">coaX</name>
    <name evidence="17" type="ORF">FIA58_017175</name>
</gene>
<evidence type="ECO:0000256" key="7">
    <source>
        <dbReference type="ARBA" id="ARBA00022490"/>
    </source>
</evidence>
<evidence type="ECO:0000256" key="2">
    <source>
        <dbReference type="ARBA" id="ARBA00001958"/>
    </source>
</evidence>
<dbReference type="Proteomes" id="UP000817854">
    <property type="component" value="Unassembled WGS sequence"/>
</dbReference>
<dbReference type="NCBIfam" id="NF009853">
    <property type="entry name" value="PRK13320.1-5"/>
    <property type="match status" value="1"/>
</dbReference>
<evidence type="ECO:0000313" key="18">
    <source>
        <dbReference type="Proteomes" id="UP000817854"/>
    </source>
</evidence>
<dbReference type="NCBIfam" id="TIGR00671">
    <property type="entry name" value="baf"/>
    <property type="match status" value="1"/>
</dbReference>
<comment type="similarity">
    <text evidence="14 16">Belongs to the type III pantothenate kinase family.</text>
</comment>
<comment type="subunit">
    <text evidence="5 16">Homodimer.</text>
</comment>
<comment type="caution">
    <text evidence="17">The sequence shown here is derived from an EMBL/GenBank/DDBJ whole genome shotgun (WGS) entry which is preliminary data.</text>
</comment>
<dbReference type="RefSeq" id="WP_140963929.1">
    <property type="nucleotide sequence ID" value="NZ_VEVQ02000014.1"/>
</dbReference>
<dbReference type="GO" id="GO:0016301">
    <property type="term" value="F:kinase activity"/>
    <property type="evidence" value="ECO:0007669"/>
    <property type="project" value="UniProtKB-KW"/>
</dbReference>
<evidence type="ECO:0000256" key="10">
    <source>
        <dbReference type="ARBA" id="ARBA00022777"/>
    </source>
</evidence>
<reference evidence="17" key="1">
    <citation type="submission" date="2019-05" db="EMBL/GenBank/DDBJ databases">
        <authorList>
            <person name="Lianzixin W."/>
        </authorList>
    </citation>
    <scope>NUCLEOTIDE SEQUENCE</scope>
    <source>
        <strain evidence="17">EC11</strain>
    </source>
</reference>
<name>A0ABX0J094_9FLAO</name>
<dbReference type="CDD" id="cd24015">
    <property type="entry name" value="ASKHA_NBD_PanK-III"/>
    <property type="match status" value="1"/>
</dbReference>
<keyword evidence="13 16" id="KW-0173">Coenzyme A biosynthesis</keyword>
<feature type="binding site" evidence="16">
    <location>
        <position position="117"/>
    </location>
    <ligand>
        <name>K(+)</name>
        <dbReference type="ChEBI" id="CHEBI:29103"/>
    </ligand>
</feature>
<proteinExistence type="inferred from homology"/>
<evidence type="ECO:0000256" key="1">
    <source>
        <dbReference type="ARBA" id="ARBA00001206"/>
    </source>
</evidence>
<dbReference type="Gene3D" id="3.30.420.40">
    <property type="match status" value="2"/>
</dbReference>
<accession>A0ABX0J094</accession>
<dbReference type="InterPro" id="IPR004619">
    <property type="entry name" value="Type_III_PanK"/>
</dbReference>
<evidence type="ECO:0000313" key="17">
    <source>
        <dbReference type="EMBL" id="NHN27414.1"/>
    </source>
</evidence>
<feature type="binding site" evidence="16">
    <location>
        <position position="120"/>
    </location>
    <ligand>
        <name>ATP</name>
        <dbReference type="ChEBI" id="CHEBI:30616"/>
    </ligand>
</feature>
<comment type="subcellular location">
    <subcellularLocation>
        <location evidence="3 16">Cytoplasm</location>
    </subcellularLocation>
</comment>
<feature type="binding site" evidence="16">
    <location>
        <begin position="6"/>
        <end position="13"/>
    </location>
    <ligand>
        <name>ATP</name>
        <dbReference type="ChEBI" id="CHEBI:30616"/>
    </ligand>
</feature>
<dbReference type="EC" id="2.7.1.33" evidence="6 16"/>
<protein>
    <recommendedName>
        <fullName evidence="15 16">Type III pantothenate kinase</fullName>
        <ecNumber evidence="6 16">2.7.1.33</ecNumber>
    </recommendedName>
    <alternativeName>
        <fullName evidence="16">PanK-III</fullName>
    </alternativeName>
    <alternativeName>
        <fullName evidence="16">Pantothenic acid kinase</fullName>
    </alternativeName>
</protein>
<comment type="pathway">
    <text evidence="4 16">Cofactor biosynthesis; coenzyme A biosynthesis; CoA from (R)-pantothenate: step 1/5.</text>
</comment>
<evidence type="ECO:0000256" key="6">
    <source>
        <dbReference type="ARBA" id="ARBA00012102"/>
    </source>
</evidence>
<evidence type="ECO:0000256" key="11">
    <source>
        <dbReference type="ARBA" id="ARBA00022840"/>
    </source>
</evidence>
<keyword evidence="18" id="KW-1185">Reference proteome</keyword>
<keyword evidence="7 16" id="KW-0963">Cytoplasm</keyword>
<keyword evidence="10 16" id="KW-0418">Kinase</keyword>
<feature type="binding site" evidence="16">
    <location>
        <position position="87"/>
    </location>
    <ligand>
        <name>substrate</name>
    </ligand>
</feature>
<evidence type="ECO:0000256" key="15">
    <source>
        <dbReference type="ARBA" id="ARBA00040883"/>
    </source>
</evidence>
<organism evidence="17 18">
    <name type="scientific">Flavobacterium jejuense</name>
    <dbReference type="NCBI Taxonomy" id="1544455"/>
    <lineage>
        <taxon>Bacteria</taxon>
        <taxon>Pseudomonadati</taxon>
        <taxon>Bacteroidota</taxon>
        <taxon>Flavobacteriia</taxon>
        <taxon>Flavobacteriales</taxon>
        <taxon>Flavobacteriaceae</taxon>
        <taxon>Flavobacterium</taxon>
    </lineage>
</organism>
<evidence type="ECO:0000256" key="14">
    <source>
        <dbReference type="ARBA" id="ARBA00038036"/>
    </source>
</evidence>
<keyword evidence="9 16" id="KW-0547">Nucleotide-binding</keyword>
<keyword evidence="8 16" id="KW-0808">Transferase</keyword>
<dbReference type="EMBL" id="VEVQ02000014">
    <property type="protein sequence ID" value="NHN27414.1"/>
    <property type="molecule type" value="Genomic_DNA"/>
</dbReference>
<dbReference type="InterPro" id="IPR043129">
    <property type="entry name" value="ATPase_NBD"/>
</dbReference>
<comment type="catalytic activity">
    <reaction evidence="1 16">
        <text>(R)-pantothenate + ATP = (R)-4'-phosphopantothenate + ADP + H(+)</text>
        <dbReference type="Rhea" id="RHEA:16373"/>
        <dbReference type="ChEBI" id="CHEBI:10986"/>
        <dbReference type="ChEBI" id="CHEBI:15378"/>
        <dbReference type="ChEBI" id="CHEBI:29032"/>
        <dbReference type="ChEBI" id="CHEBI:30616"/>
        <dbReference type="ChEBI" id="CHEBI:456216"/>
        <dbReference type="EC" id="2.7.1.33"/>
    </reaction>
</comment>
<dbReference type="SUPFAM" id="SSF53067">
    <property type="entry name" value="Actin-like ATPase domain"/>
    <property type="match status" value="2"/>
</dbReference>
<comment type="cofactor">
    <cofactor evidence="2">
        <name>K(+)</name>
        <dbReference type="ChEBI" id="CHEBI:29103"/>
    </cofactor>
</comment>
<evidence type="ECO:0000256" key="13">
    <source>
        <dbReference type="ARBA" id="ARBA00022993"/>
    </source>
</evidence>
<keyword evidence="11 16" id="KW-0067">ATP-binding</keyword>
<evidence type="ECO:0000256" key="12">
    <source>
        <dbReference type="ARBA" id="ARBA00022958"/>
    </source>
</evidence>
<dbReference type="PANTHER" id="PTHR34265:SF1">
    <property type="entry name" value="TYPE III PANTOTHENATE KINASE"/>
    <property type="match status" value="1"/>
</dbReference>
<comment type="cofactor">
    <cofactor evidence="16">
        <name>NH4(+)</name>
        <dbReference type="ChEBI" id="CHEBI:28938"/>
    </cofactor>
    <cofactor evidence="16">
        <name>K(+)</name>
        <dbReference type="ChEBI" id="CHEBI:29103"/>
    </cofactor>
    <text evidence="16">A monovalent cation. Ammonium or potassium.</text>
</comment>
<feature type="active site" description="Proton acceptor" evidence="16">
    <location>
        <position position="96"/>
    </location>
</feature>
<dbReference type="HAMAP" id="MF_01274">
    <property type="entry name" value="Pantothen_kinase_3"/>
    <property type="match status" value="1"/>
</dbReference>
<sequence length="245" mass="27717">MLLTIDIGNTRIKCAVFEQNTLFEKFVFTKEDALKNFKKILKKNKTIEFSISSSVGKLEKECLEYINAHSKLIIVSHELIFPFKNLYSTPKTLGIDRMVLAAGANLLYPNSNCLIIDAGTCVTYDFIDDNNYYLGGAISPGINLRYQALHNYTAKLPLLEKKDINQFIGISTDESIHSGIVNGLVYEIEGFVTQYFHKYEHLTIILTGGDADFLAKRLKSTIFANSNFLLESLNLLFNYVQTQND</sequence>
<evidence type="ECO:0000256" key="5">
    <source>
        <dbReference type="ARBA" id="ARBA00011738"/>
    </source>
</evidence>
<evidence type="ECO:0000256" key="3">
    <source>
        <dbReference type="ARBA" id="ARBA00004496"/>
    </source>
</evidence>
<evidence type="ECO:0000256" key="8">
    <source>
        <dbReference type="ARBA" id="ARBA00022679"/>
    </source>
</evidence>
<feature type="binding site" evidence="16">
    <location>
        <position position="172"/>
    </location>
    <ligand>
        <name>substrate</name>
    </ligand>
</feature>